<dbReference type="InterPro" id="IPR011990">
    <property type="entry name" value="TPR-like_helical_dom_sf"/>
</dbReference>
<dbReference type="Pfam" id="PF09976">
    <property type="entry name" value="TPR_21"/>
    <property type="match status" value="1"/>
</dbReference>
<dbReference type="Proteomes" id="UP000253065">
    <property type="component" value="Unassembled WGS sequence"/>
</dbReference>
<evidence type="ECO:0000313" key="6">
    <source>
        <dbReference type="Proteomes" id="UP000252795"/>
    </source>
</evidence>
<dbReference type="PANTHER" id="PTHR12558:SF13">
    <property type="entry name" value="CELL DIVISION CYCLE PROTEIN 27 HOMOLOG"/>
    <property type="match status" value="1"/>
</dbReference>
<evidence type="ECO:0000256" key="2">
    <source>
        <dbReference type="SAM" id="SignalP"/>
    </source>
</evidence>
<dbReference type="SUPFAM" id="SSF48452">
    <property type="entry name" value="TPR-like"/>
    <property type="match status" value="5"/>
</dbReference>
<dbReference type="PANTHER" id="PTHR12558">
    <property type="entry name" value="CELL DIVISION CYCLE 16,23,27"/>
    <property type="match status" value="1"/>
</dbReference>
<organism evidence="5 6">
    <name type="scientific">Marinobacter nauticus</name>
    <name type="common">Marinobacter hydrocarbonoclasticus</name>
    <name type="synonym">Marinobacter aquaeolei</name>
    <dbReference type="NCBI Taxonomy" id="2743"/>
    <lineage>
        <taxon>Bacteria</taxon>
        <taxon>Pseudomonadati</taxon>
        <taxon>Pseudomonadota</taxon>
        <taxon>Gammaproteobacteria</taxon>
        <taxon>Pseudomonadales</taxon>
        <taxon>Marinobacteraceae</taxon>
        <taxon>Marinobacter</taxon>
    </lineage>
</organism>
<feature type="repeat" description="TPR" evidence="1">
    <location>
        <begin position="505"/>
        <end position="538"/>
    </location>
</feature>
<dbReference type="Gene3D" id="1.25.40.10">
    <property type="entry name" value="Tetratricopeptide repeat domain"/>
    <property type="match status" value="4"/>
</dbReference>
<feature type="chain" id="PRO_5016595163" evidence="2">
    <location>
        <begin position="34"/>
        <end position="914"/>
    </location>
</feature>
<keyword evidence="5" id="KW-0449">Lipoprotein</keyword>
<feature type="repeat" description="TPR" evidence="1">
    <location>
        <begin position="539"/>
        <end position="572"/>
    </location>
</feature>
<comment type="caution">
    <text evidence="5">The sequence shown here is derived from an EMBL/GenBank/DDBJ whole genome shotgun (WGS) entry which is preliminary data.</text>
</comment>
<evidence type="ECO:0000259" key="3">
    <source>
        <dbReference type="Pfam" id="PF09976"/>
    </source>
</evidence>
<dbReference type="Pfam" id="PF13414">
    <property type="entry name" value="TPR_11"/>
    <property type="match status" value="1"/>
</dbReference>
<protein>
    <submittedName>
        <fullName evidence="4 5">PEP-CTERM system TPR-repeat lipoprotein</fullName>
    </submittedName>
</protein>
<reference evidence="5 6" key="1">
    <citation type="submission" date="2018-07" db="EMBL/GenBank/DDBJ databases">
        <title>Freshwater and sediment microbial communities from various areas in North America, analyzing microbe dynamics in response to fracking.</title>
        <authorList>
            <person name="Lamendella R."/>
        </authorList>
    </citation>
    <scope>NUCLEOTIDE SEQUENCE [LARGE SCALE GENOMIC DNA]</scope>
    <source>
        <strain evidence="5 6">114E</strain>
        <strain evidence="4 7">114E_o</strain>
    </source>
</reference>
<dbReference type="Proteomes" id="UP000252795">
    <property type="component" value="Unassembled WGS sequence"/>
</dbReference>
<dbReference type="PROSITE" id="PS50005">
    <property type="entry name" value="TPR"/>
    <property type="match status" value="4"/>
</dbReference>
<dbReference type="SMART" id="SM00028">
    <property type="entry name" value="TPR"/>
    <property type="match status" value="13"/>
</dbReference>
<keyword evidence="2" id="KW-0732">Signal</keyword>
<dbReference type="InterPro" id="IPR018704">
    <property type="entry name" value="SecYEG/CpoB_TPR"/>
</dbReference>
<dbReference type="EMBL" id="QNSA01000008">
    <property type="protein sequence ID" value="RBP71944.1"/>
    <property type="molecule type" value="Genomic_DNA"/>
</dbReference>
<dbReference type="Pfam" id="PF14559">
    <property type="entry name" value="TPR_19"/>
    <property type="match status" value="3"/>
</dbReference>
<dbReference type="AlphaFoldDB" id="A0A368UVY1"/>
<dbReference type="Pfam" id="PF13432">
    <property type="entry name" value="TPR_16"/>
    <property type="match status" value="1"/>
</dbReference>
<evidence type="ECO:0000313" key="7">
    <source>
        <dbReference type="Proteomes" id="UP000253065"/>
    </source>
</evidence>
<accession>A0A368UVY1</accession>
<feature type="signal peptide" evidence="2">
    <location>
        <begin position="1"/>
        <end position="33"/>
    </location>
</feature>
<dbReference type="InterPro" id="IPR019734">
    <property type="entry name" value="TPR_rpt"/>
</dbReference>
<feature type="repeat" description="TPR" evidence="1">
    <location>
        <begin position="781"/>
        <end position="814"/>
    </location>
</feature>
<feature type="repeat" description="TPR" evidence="1">
    <location>
        <begin position="194"/>
        <end position="227"/>
    </location>
</feature>
<evidence type="ECO:0000313" key="5">
    <source>
        <dbReference type="EMBL" id="RCW32962.1"/>
    </source>
</evidence>
<evidence type="ECO:0000256" key="1">
    <source>
        <dbReference type="PROSITE-ProRule" id="PRU00339"/>
    </source>
</evidence>
<feature type="domain" description="Ancillary SecYEG translocon subunit/Cell division coordinator CpoB TPR" evidence="3">
    <location>
        <begin position="96"/>
        <end position="193"/>
    </location>
</feature>
<keyword evidence="1" id="KW-0802">TPR repeat</keyword>
<name>A0A368UVY1_MARNT</name>
<proteinExistence type="predicted"/>
<keyword evidence="7" id="KW-1185">Reference proteome</keyword>
<evidence type="ECO:0000313" key="4">
    <source>
        <dbReference type="EMBL" id="RBP71944.1"/>
    </source>
</evidence>
<dbReference type="EMBL" id="QPJB01000008">
    <property type="protein sequence ID" value="RCW32962.1"/>
    <property type="molecule type" value="Genomic_DNA"/>
</dbReference>
<gene>
    <name evidence="5" type="ORF">DET51_108189</name>
    <name evidence="4" type="ORF">DET64_108190</name>
</gene>
<sequence>MLEQNKTRRRKDQGMKIRTIARASLLSAAIALAVTGCNSEPDMSQEDIQYISHVDQARFFQRQGELKASTIEARSAIDLQPNRAAPYFVIIHNLLTAGDAANAERQLDKLLENTNIEELGQSERNQAALIRAEARILQGKHQEALESLDQISSPSPDQQLQADNLKGRAWLTSGDFDKAEEAYQSAFDKHSNNVVAMVGLSRVATAKGDFDTAKERLEKAIEIDAEHEDVWLWRAQFAHAQQQWAEAEQAYIRALETIGQFDVMTFRKYQTISALITVLREQGKSAEAFVYEEILAKSGPGTIKSNLEAAASAYNDGDLNTAARYLQEVLNQVPNHQQSALMLGVIRYRQGRPEEAEKLLAPLADMENADEVRKLLAATRISMRDPAGAKSLLEDLEGSDADPQTLALVGIASLASGDDQSGRQLLEKSLELAPDNHNLRLRYAAYLTQTRDFANAIKQASQIPSDATEALQATILTSQAQALSGNSQAATDTLDTWLKANPDSMAALIARGNLASSLNNTQQAASYFERAHKQHPEEAAPLVALGNLAREQQNTEQAITWYRQAVETNPNNLPAIQALAGVMKRDQLTGLMQEISKKHPEANGPRLILLESALINNDTLRADELTARLMEREREDQPSPAEPLVAAVYEGIATQMAQRDNSERALEILSRGRTLFPENEAIALKVAAIEFSNGNATAARSALQDAKQHHPDSPAPYQVEASYYENQGEHQQAAELYQLALAKRQTAELAIAHARALSNAGRSQNSIEALQEANKQFPNNSSILLTLALQTQQAGQTDAAIDHYQQVLQLTPDNALALNNLAWLYYEAGNSEAASLAKRAYELVPENAAIADTYGWILFEAGEHEQSLAVLERAHSLAPDSQEIAMHLAEAYRATGRTDAAQQIMDKFSAGNNG</sequence>